<evidence type="ECO:0000256" key="1">
    <source>
        <dbReference type="SAM" id="MobiDB-lite"/>
    </source>
</evidence>
<sequence length="92" mass="9855">MPMKPTDLAKSHGLKINNKRNAAASPARFGAAAQAVDKREQRQQERALGVVPFACKLPIALVKQLQERGAAHQGGLNGLMAELLTRALADTK</sequence>
<evidence type="ECO:0000313" key="3">
    <source>
        <dbReference type="Proteomes" id="UP000694660"/>
    </source>
</evidence>
<dbReference type="Proteomes" id="UP000694660">
    <property type="component" value="Unassembled WGS sequence"/>
</dbReference>
<evidence type="ECO:0000313" key="2">
    <source>
        <dbReference type="EMBL" id="MBT0963312.1"/>
    </source>
</evidence>
<keyword evidence="3" id="KW-1185">Reference proteome</keyword>
<name>A0A944DD73_DENI1</name>
<dbReference type="RefSeq" id="WP_214363248.1">
    <property type="nucleotide sequence ID" value="NZ_JAEKFT010000027.1"/>
</dbReference>
<dbReference type="AlphaFoldDB" id="A0A944DD73"/>
<proteinExistence type="predicted"/>
<organism evidence="2 3">
    <name type="scientific">Denitromonas iodatirespirans</name>
    <dbReference type="NCBI Taxonomy" id="2795389"/>
    <lineage>
        <taxon>Bacteria</taxon>
        <taxon>Pseudomonadati</taxon>
        <taxon>Pseudomonadota</taxon>
        <taxon>Betaproteobacteria</taxon>
        <taxon>Rhodocyclales</taxon>
        <taxon>Zoogloeaceae</taxon>
        <taxon>Denitromonas</taxon>
    </lineage>
</organism>
<dbReference type="EMBL" id="JAEKFT010000027">
    <property type="protein sequence ID" value="MBT0963312.1"/>
    <property type="molecule type" value="Genomic_DNA"/>
</dbReference>
<gene>
    <name evidence="2" type="ORF">I8J34_19180</name>
</gene>
<reference evidence="3" key="1">
    <citation type="journal article" date="2022" name="ISME J.">
        <title>Genetic and phylogenetic analysis of dissimilatory iodate-reducing bacteria identifies potential niches across the world's oceans.</title>
        <authorList>
            <person name="Reyes-Umana V."/>
            <person name="Henning Z."/>
            <person name="Lee K."/>
            <person name="Barnum T.P."/>
            <person name="Coates J.D."/>
        </authorList>
    </citation>
    <scope>NUCLEOTIDE SEQUENCE [LARGE SCALE GENOMIC DNA]</scope>
    <source>
        <strain evidence="3">IR12</strain>
    </source>
</reference>
<feature type="region of interest" description="Disordered" evidence="1">
    <location>
        <begin position="1"/>
        <end position="26"/>
    </location>
</feature>
<protein>
    <submittedName>
        <fullName evidence="2">Uncharacterized protein</fullName>
    </submittedName>
</protein>
<accession>A0A944DD73</accession>
<comment type="caution">
    <text evidence="2">The sequence shown here is derived from an EMBL/GenBank/DDBJ whole genome shotgun (WGS) entry which is preliminary data.</text>
</comment>